<dbReference type="OrthoDB" id="1555531at2759"/>
<dbReference type="EMBL" id="KZ992352">
    <property type="protein sequence ID" value="RKP22251.1"/>
    <property type="molecule type" value="Genomic_DNA"/>
</dbReference>
<dbReference type="PANTHER" id="PTHR47659:SF4">
    <property type="entry name" value="ZN(II)2CYS6 TRANSCRIPTION FACTOR (EUROFUNG)"/>
    <property type="match status" value="1"/>
</dbReference>
<feature type="compositionally biased region" description="Low complexity" evidence="3">
    <location>
        <begin position="55"/>
        <end position="74"/>
    </location>
</feature>
<feature type="region of interest" description="Disordered" evidence="3">
    <location>
        <begin position="1"/>
        <end position="82"/>
    </location>
</feature>
<evidence type="ECO:0000313" key="6">
    <source>
        <dbReference type="Proteomes" id="UP000278143"/>
    </source>
</evidence>
<accession>A0A4P9YSZ7</accession>
<keyword evidence="2" id="KW-0539">Nucleus</keyword>
<dbReference type="CDD" id="cd00067">
    <property type="entry name" value="GAL4"/>
    <property type="match status" value="1"/>
</dbReference>
<keyword evidence="6" id="KW-1185">Reference proteome</keyword>
<evidence type="ECO:0000259" key="4">
    <source>
        <dbReference type="PROSITE" id="PS50048"/>
    </source>
</evidence>
<evidence type="ECO:0000313" key="5">
    <source>
        <dbReference type="EMBL" id="RKP22251.1"/>
    </source>
</evidence>
<feature type="non-terminal residue" evidence="5">
    <location>
        <position position="265"/>
    </location>
</feature>
<dbReference type="InterPro" id="IPR001138">
    <property type="entry name" value="Zn2Cys6_DnaBD"/>
</dbReference>
<dbReference type="SUPFAM" id="SSF57701">
    <property type="entry name" value="Zn2/Cys6 DNA-binding domain"/>
    <property type="match status" value="1"/>
</dbReference>
<organism evidence="5 6">
    <name type="scientific">Syncephalis pseudoplumigaleata</name>
    <dbReference type="NCBI Taxonomy" id="1712513"/>
    <lineage>
        <taxon>Eukaryota</taxon>
        <taxon>Fungi</taxon>
        <taxon>Fungi incertae sedis</taxon>
        <taxon>Zoopagomycota</taxon>
        <taxon>Zoopagomycotina</taxon>
        <taxon>Zoopagomycetes</taxon>
        <taxon>Zoopagales</taxon>
        <taxon>Piptocephalidaceae</taxon>
        <taxon>Syncephalis</taxon>
    </lineage>
</organism>
<evidence type="ECO:0000256" key="1">
    <source>
        <dbReference type="ARBA" id="ARBA00022723"/>
    </source>
</evidence>
<dbReference type="PROSITE" id="PS00463">
    <property type="entry name" value="ZN2_CY6_FUNGAL_1"/>
    <property type="match status" value="1"/>
</dbReference>
<dbReference type="AlphaFoldDB" id="A0A4P9YSZ7"/>
<name>A0A4P9YSZ7_9FUNG</name>
<proteinExistence type="predicted"/>
<protein>
    <recommendedName>
        <fullName evidence="4">Zn(2)-C6 fungal-type domain-containing protein</fullName>
    </recommendedName>
</protein>
<feature type="compositionally biased region" description="Basic residues" evidence="3">
    <location>
        <begin position="252"/>
        <end position="265"/>
    </location>
</feature>
<dbReference type="PANTHER" id="PTHR47659">
    <property type="entry name" value="ZN(II)2CYS6 TRANSCRIPTION FACTOR (EUROFUNG)-RELATED"/>
    <property type="match status" value="1"/>
</dbReference>
<reference evidence="6" key="1">
    <citation type="journal article" date="2018" name="Nat. Microbiol.">
        <title>Leveraging single-cell genomics to expand the fungal tree of life.</title>
        <authorList>
            <person name="Ahrendt S.R."/>
            <person name="Quandt C.A."/>
            <person name="Ciobanu D."/>
            <person name="Clum A."/>
            <person name="Salamov A."/>
            <person name="Andreopoulos B."/>
            <person name="Cheng J.F."/>
            <person name="Woyke T."/>
            <person name="Pelin A."/>
            <person name="Henrissat B."/>
            <person name="Reynolds N.K."/>
            <person name="Benny G.L."/>
            <person name="Smith M.E."/>
            <person name="James T.Y."/>
            <person name="Grigoriev I.V."/>
        </authorList>
    </citation>
    <scope>NUCLEOTIDE SEQUENCE [LARGE SCALE GENOMIC DNA]</scope>
    <source>
        <strain evidence="6">Benny S71-1</strain>
    </source>
</reference>
<feature type="domain" description="Zn(2)-C6 fungal-type" evidence="4">
    <location>
        <begin position="88"/>
        <end position="117"/>
    </location>
</feature>
<dbReference type="Proteomes" id="UP000278143">
    <property type="component" value="Unassembled WGS sequence"/>
</dbReference>
<keyword evidence="1" id="KW-0479">Metal-binding</keyword>
<evidence type="ECO:0000256" key="2">
    <source>
        <dbReference type="ARBA" id="ARBA00023242"/>
    </source>
</evidence>
<dbReference type="GO" id="GO:0008270">
    <property type="term" value="F:zinc ion binding"/>
    <property type="evidence" value="ECO:0007669"/>
    <property type="project" value="InterPro"/>
</dbReference>
<feature type="region of interest" description="Disordered" evidence="3">
    <location>
        <begin position="227"/>
        <end position="265"/>
    </location>
</feature>
<sequence length="265" mass="28150">MAISEAGGVRPSSLPVSMLASTHGPETSATTRHDPPRPVAASSRQQRTDGEHRPTTATATATAAAAASSSVVRSRSPRRGAKTHVASACYNCKRAHLACDESRPCQRCRASGKIDGCYDVQHKKRGRPKLKDRKANTPSRRALPEINRAANHPPAAAMCGAVALGQLPSLSLATDVRSPTPASRPQLTLSAVAPQPVSALPSAMMDVTAISSSSSRYHFHNGCCSPAPSDSPVSMQRDEDLRSILPPPPPHQHQHQHRRSASLFH</sequence>
<dbReference type="InterPro" id="IPR050335">
    <property type="entry name" value="ERT1_acuK_gluconeogen_tf"/>
</dbReference>
<dbReference type="InterPro" id="IPR036864">
    <property type="entry name" value="Zn2-C6_fun-type_DNA-bd_sf"/>
</dbReference>
<gene>
    <name evidence="5" type="ORF">SYNPS1DRAFT_32175</name>
</gene>
<dbReference type="GO" id="GO:0000981">
    <property type="term" value="F:DNA-binding transcription factor activity, RNA polymerase II-specific"/>
    <property type="evidence" value="ECO:0007669"/>
    <property type="project" value="InterPro"/>
</dbReference>
<evidence type="ECO:0000256" key="3">
    <source>
        <dbReference type="SAM" id="MobiDB-lite"/>
    </source>
</evidence>
<dbReference type="Gene3D" id="4.10.240.10">
    <property type="entry name" value="Zn(2)-C6 fungal-type DNA-binding domain"/>
    <property type="match status" value="1"/>
</dbReference>
<dbReference type="PROSITE" id="PS50048">
    <property type="entry name" value="ZN2_CY6_FUNGAL_2"/>
    <property type="match status" value="1"/>
</dbReference>